<keyword evidence="1" id="KW-0812">Transmembrane</keyword>
<protein>
    <recommendedName>
        <fullName evidence="3">DUF5658 domain-containing protein</fullName>
    </recommendedName>
</protein>
<organism evidence="2">
    <name type="scientific">marine sediment metagenome</name>
    <dbReference type="NCBI Taxonomy" id="412755"/>
    <lineage>
        <taxon>unclassified sequences</taxon>
        <taxon>metagenomes</taxon>
        <taxon>ecological metagenomes</taxon>
    </lineage>
</organism>
<proteinExistence type="predicted"/>
<sequence length="110" mass="12269">MEAVLAGGRRIGLEAFSYLMLIAGTLGDHLSTVMALTRPYIYESNPYTVMLMEKGLWLPVDITLIALGIAIPYLLIRLTKKQSFRALLAYPMLHGLVRLGACLWNFSLII</sequence>
<dbReference type="AlphaFoldDB" id="X0UHR0"/>
<evidence type="ECO:0000313" key="2">
    <source>
        <dbReference type="EMBL" id="GAF88040.1"/>
    </source>
</evidence>
<reference evidence="2" key="1">
    <citation type="journal article" date="2014" name="Front. Microbiol.">
        <title>High frequency of phylogenetically diverse reductive dehalogenase-homologous genes in deep subseafloor sedimentary metagenomes.</title>
        <authorList>
            <person name="Kawai M."/>
            <person name="Futagami T."/>
            <person name="Toyoda A."/>
            <person name="Takaki Y."/>
            <person name="Nishi S."/>
            <person name="Hori S."/>
            <person name="Arai W."/>
            <person name="Tsubouchi T."/>
            <person name="Morono Y."/>
            <person name="Uchiyama I."/>
            <person name="Ito T."/>
            <person name="Fujiyama A."/>
            <person name="Inagaki F."/>
            <person name="Takami H."/>
        </authorList>
    </citation>
    <scope>NUCLEOTIDE SEQUENCE</scope>
    <source>
        <strain evidence="2">Expedition CK06-06</strain>
    </source>
</reference>
<evidence type="ECO:0000256" key="1">
    <source>
        <dbReference type="SAM" id="Phobius"/>
    </source>
</evidence>
<evidence type="ECO:0008006" key="3">
    <source>
        <dbReference type="Google" id="ProtNLM"/>
    </source>
</evidence>
<accession>X0UHR0</accession>
<feature type="transmembrane region" description="Helical" evidence="1">
    <location>
        <begin position="15"/>
        <end position="36"/>
    </location>
</feature>
<comment type="caution">
    <text evidence="2">The sequence shown here is derived from an EMBL/GenBank/DDBJ whole genome shotgun (WGS) entry which is preliminary data.</text>
</comment>
<name>X0UHR0_9ZZZZ</name>
<keyword evidence="1" id="KW-0472">Membrane</keyword>
<feature type="transmembrane region" description="Helical" evidence="1">
    <location>
        <begin position="56"/>
        <end position="75"/>
    </location>
</feature>
<dbReference type="EMBL" id="BARS01011262">
    <property type="protein sequence ID" value="GAF88040.1"/>
    <property type="molecule type" value="Genomic_DNA"/>
</dbReference>
<keyword evidence="1" id="KW-1133">Transmembrane helix</keyword>
<gene>
    <name evidence="2" type="ORF">S01H1_20549</name>
</gene>